<accession>A0A8S3R6A4</accession>
<evidence type="ECO:0000256" key="5">
    <source>
        <dbReference type="ARBA" id="ARBA00023159"/>
    </source>
</evidence>
<dbReference type="FunFam" id="1.10.246.20:FF:000002">
    <property type="entry name" value="Mediator of RNA polymerase II transcription subunit 15"/>
    <property type="match status" value="1"/>
</dbReference>
<evidence type="ECO:0000313" key="14">
    <source>
        <dbReference type="Proteomes" id="UP000683360"/>
    </source>
</evidence>
<dbReference type="Gene3D" id="1.10.246.20">
    <property type="entry name" value="Coactivator CBP, KIX domain"/>
    <property type="match status" value="1"/>
</dbReference>
<dbReference type="Proteomes" id="UP000683360">
    <property type="component" value="Unassembled WGS sequence"/>
</dbReference>
<feature type="domain" description="Mediator of RNA polymerase II transcription subunit 15 N-terminal" evidence="11">
    <location>
        <begin position="4"/>
        <end position="71"/>
    </location>
</feature>
<evidence type="ECO:0000256" key="10">
    <source>
        <dbReference type="SAM" id="MobiDB-lite"/>
    </source>
</evidence>
<keyword evidence="4 9" id="KW-0805">Transcription regulation</keyword>
<dbReference type="Pfam" id="PF21538">
    <property type="entry name" value="Med15_M"/>
    <property type="match status" value="1"/>
</dbReference>
<dbReference type="PANTHER" id="PTHR31804:SF3">
    <property type="entry name" value="MEDIATOR OF RNA POLYMERASE II TRANSCRIPTION SUBUNIT 15"/>
    <property type="match status" value="1"/>
</dbReference>
<dbReference type="GO" id="GO:0005634">
    <property type="term" value="C:nucleus"/>
    <property type="evidence" value="ECO:0007669"/>
    <property type="project" value="UniProtKB-SubCell"/>
</dbReference>
<gene>
    <name evidence="9" type="primary">MED15</name>
    <name evidence="13" type="ORF">MEDL_15214</name>
</gene>
<dbReference type="InterPro" id="IPR036529">
    <property type="entry name" value="KIX_dom_sf"/>
</dbReference>
<comment type="function">
    <text evidence="9">Component of the Mediator complex, a coactivator involved in the regulated transcription of nearly all RNA polymerase II-dependent genes. Mediator functions as a bridge to convey information from gene-specific regulatory proteins to the basal RNA polymerase II transcription machinery. Mediator is recruited to promoters by direct interactions with regulatory proteins and serves as a scaffold for the assembly of a functional preinitiation complex with RNA polymerase II and the general transcription factors.</text>
</comment>
<sequence>MADQNDWRSETFRRKVIQQIDEAVRLSATPMTKSSLEMENHVFMKAKSREEYLALVARLILHVKEINSQRERRAAPGGMPQVGMQDPINALQNLAMQGSPGMGQQAMMTPQQHAQLNVRQQQLFNQQQQIMNRANALAQSQPRPPLQRQDAFIVTSAQHVPQQQVSQVLPAASQMGFNQQVQPGMQRQNMNQNAAGGPQQTMQSQNPQSMVHSPAPPMSQIASSPMSMMTPSPVPPSPAARGQGMYGVPSPSSNMNTPAMSHASPAPRSVEEQAYLDKLQKLSRYVEPLRRMIKRLSTDKDEGNLQTKVPFAVICRPCYLQEF</sequence>
<dbReference type="Pfam" id="PF09606">
    <property type="entry name" value="Med15_N"/>
    <property type="match status" value="1"/>
</dbReference>
<dbReference type="InterPro" id="IPR048385">
    <property type="entry name" value="Med15_central"/>
</dbReference>
<keyword evidence="7 9" id="KW-0539">Nucleus</keyword>
<organism evidence="13 14">
    <name type="scientific">Mytilus edulis</name>
    <name type="common">Blue mussel</name>
    <dbReference type="NCBI Taxonomy" id="6550"/>
    <lineage>
        <taxon>Eukaryota</taxon>
        <taxon>Metazoa</taxon>
        <taxon>Spiralia</taxon>
        <taxon>Lophotrochozoa</taxon>
        <taxon>Mollusca</taxon>
        <taxon>Bivalvia</taxon>
        <taxon>Autobranchia</taxon>
        <taxon>Pteriomorphia</taxon>
        <taxon>Mytilida</taxon>
        <taxon>Mytiloidea</taxon>
        <taxon>Mytilidae</taxon>
        <taxon>Mytilinae</taxon>
        <taxon>Mytilus</taxon>
    </lineage>
</organism>
<protein>
    <recommendedName>
        <fullName evidence="3 9">Mediator of RNA polymerase II transcription subunit 15</fullName>
    </recommendedName>
    <alternativeName>
        <fullName evidence="8 9">Mediator complex subunit 15</fullName>
    </alternativeName>
</protein>
<evidence type="ECO:0000259" key="12">
    <source>
        <dbReference type="Pfam" id="PF21538"/>
    </source>
</evidence>
<feature type="domain" description="ARC105/Med15 mediator subunit central" evidence="12">
    <location>
        <begin position="271"/>
        <end position="306"/>
    </location>
</feature>
<evidence type="ECO:0000256" key="3">
    <source>
        <dbReference type="ARBA" id="ARBA00019613"/>
    </source>
</evidence>
<keyword evidence="5 9" id="KW-0010">Activator</keyword>
<name>A0A8S3R6A4_MYTED</name>
<dbReference type="OrthoDB" id="10055322at2759"/>
<feature type="compositionally biased region" description="Polar residues" evidence="10">
    <location>
        <begin position="189"/>
        <end position="211"/>
    </location>
</feature>
<evidence type="ECO:0000256" key="9">
    <source>
        <dbReference type="RuleBase" id="RU364148"/>
    </source>
</evidence>
<evidence type="ECO:0000256" key="4">
    <source>
        <dbReference type="ARBA" id="ARBA00023015"/>
    </source>
</evidence>
<dbReference type="InterPro" id="IPR019087">
    <property type="entry name" value="Med15_N"/>
</dbReference>
<dbReference type="GO" id="GO:0006355">
    <property type="term" value="P:regulation of DNA-templated transcription"/>
    <property type="evidence" value="ECO:0007669"/>
    <property type="project" value="InterPro"/>
</dbReference>
<evidence type="ECO:0000256" key="1">
    <source>
        <dbReference type="ARBA" id="ARBA00004123"/>
    </source>
</evidence>
<comment type="subunit">
    <text evidence="9">Component of the Mediator complex.</text>
</comment>
<comment type="caution">
    <text evidence="13">The sequence shown here is derived from an EMBL/GenBank/DDBJ whole genome shotgun (WGS) entry which is preliminary data.</text>
</comment>
<comment type="subcellular location">
    <subcellularLocation>
        <location evidence="1 9">Nucleus</location>
    </subcellularLocation>
</comment>
<proteinExistence type="inferred from homology"/>
<dbReference type="GO" id="GO:0003712">
    <property type="term" value="F:transcription coregulator activity"/>
    <property type="evidence" value="ECO:0007669"/>
    <property type="project" value="InterPro"/>
</dbReference>
<evidence type="ECO:0000313" key="13">
    <source>
        <dbReference type="EMBL" id="CAG2200643.1"/>
    </source>
</evidence>
<dbReference type="PANTHER" id="PTHR31804">
    <property type="entry name" value="MEDIATOR OF RNA POLYMERASE II TRANSCRIPTION SUBUNIT 15"/>
    <property type="match status" value="1"/>
</dbReference>
<keyword evidence="14" id="KW-1185">Reference proteome</keyword>
<evidence type="ECO:0000256" key="8">
    <source>
        <dbReference type="ARBA" id="ARBA00032016"/>
    </source>
</evidence>
<keyword evidence="6 9" id="KW-0804">Transcription</keyword>
<reference evidence="13" key="1">
    <citation type="submission" date="2021-03" db="EMBL/GenBank/DDBJ databases">
        <authorList>
            <person name="Bekaert M."/>
        </authorList>
    </citation>
    <scope>NUCLEOTIDE SEQUENCE</scope>
</reference>
<evidence type="ECO:0000256" key="6">
    <source>
        <dbReference type="ARBA" id="ARBA00023163"/>
    </source>
</evidence>
<dbReference type="AlphaFoldDB" id="A0A8S3R6A4"/>
<evidence type="ECO:0000256" key="2">
    <source>
        <dbReference type="ARBA" id="ARBA00009807"/>
    </source>
</evidence>
<evidence type="ECO:0000259" key="11">
    <source>
        <dbReference type="Pfam" id="PF09606"/>
    </source>
</evidence>
<comment type="similarity">
    <text evidence="2 9">Belongs to the Mediator complex subunit 15 family.</text>
</comment>
<dbReference type="EMBL" id="CAJPWZ010000752">
    <property type="protein sequence ID" value="CAG2200643.1"/>
    <property type="molecule type" value="Genomic_DNA"/>
</dbReference>
<evidence type="ECO:0000256" key="7">
    <source>
        <dbReference type="ARBA" id="ARBA00023242"/>
    </source>
</evidence>
<feature type="region of interest" description="Disordered" evidence="10">
    <location>
        <begin position="189"/>
        <end position="217"/>
    </location>
</feature>